<name>L0NDH8_9HYPH</name>
<dbReference type="SUPFAM" id="SSF53254">
    <property type="entry name" value="Phosphoglycerate mutase-like"/>
    <property type="match status" value="1"/>
</dbReference>
<reference evidence="1 2" key="1">
    <citation type="journal article" date="2013" name="Genome Biol. Evol.">
        <title>Life in an arsenic-containing gold mine: genome and physiology of the autotrophic arsenite-oxidizing bacterium rhizobium sp. NT-26.</title>
        <authorList>
            <person name="Andres J."/>
            <person name="Arsene-Ploetze F."/>
            <person name="Barbe V."/>
            <person name="Brochier-Armanet C."/>
            <person name="Cleiss-Arnold J."/>
            <person name="Coppee J.Y."/>
            <person name="Dillies M.A."/>
            <person name="Geist"/>
            <person name="L"/>
            <person name="Joublin A."/>
            <person name="Koechler S."/>
            <person name="Lassalle F."/>
            <person name="Marchal M."/>
            <person name="Medigue C."/>
            <person name="Muller D."/>
            <person name="Nesme X."/>
            <person name="Plewniak F."/>
            <person name="Proux C."/>
            <person name="Ramirez-Bahena M.H."/>
            <person name="Schenowitz C."/>
            <person name="Sismeiro O."/>
            <person name="Vallenet D."/>
            <person name="Santini J.M."/>
            <person name="Bertin P.N."/>
        </authorList>
    </citation>
    <scope>NUCLEOTIDE SEQUENCE [LARGE SCALE GENOMIC DNA]</scope>
    <source>
        <strain evidence="1 2">NT-26</strain>
    </source>
</reference>
<dbReference type="STRING" id="1125847.NT26_0643"/>
<sequence>MTKQTKAALAAWLPIRRPTTVMAGSLYLGICRLFDSSELRKELFVVTHPQSIHHTAKKVGGWYDTGLTSKGREDAEAIAEHMEG</sequence>
<dbReference type="EMBL" id="FO082820">
    <property type="protein sequence ID" value="CCF18367.1"/>
    <property type="molecule type" value="Genomic_DNA"/>
</dbReference>
<evidence type="ECO:0000313" key="1">
    <source>
        <dbReference type="EMBL" id="CCF18367.1"/>
    </source>
</evidence>
<dbReference type="AlphaFoldDB" id="L0NDH8"/>
<organism evidence="1 2">
    <name type="scientific">Pseudorhizobium banfieldiae</name>
    <dbReference type="NCBI Taxonomy" id="1125847"/>
    <lineage>
        <taxon>Bacteria</taxon>
        <taxon>Pseudomonadati</taxon>
        <taxon>Pseudomonadota</taxon>
        <taxon>Alphaproteobacteria</taxon>
        <taxon>Hyphomicrobiales</taxon>
        <taxon>Rhizobiaceae</taxon>
        <taxon>Rhizobium/Agrobacterium group</taxon>
        <taxon>Pseudorhizobium</taxon>
    </lineage>
</organism>
<keyword evidence="2" id="KW-1185">Reference proteome</keyword>
<dbReference type="Gene3D" id="3.40.50.1240">
    <property type="entry name" value="Phosphoglycerate mutase-like"/>
    <property type="match status" value="1"/>
</dbReference>
<gene>
    <name evidence="1" type="ORF">NT26_0643</name>
</gene>
<evidence type="ECO:0000313" key="2">
    <source>
        <dbReference type="Proteomes" id="UP000010792"/>
    </source>
</evidence>
<dbReference type="KEGG" id="rht:NT26_0643"/>
<protein>
    <submittedName>
        <fullName evidence="1">Uncharacterized protein</fullName>
    </submittedName>
</protein>
<dbReference type="InterPro" id="IPR029033">
    <property type="entry name" value="His_PPase_superfam"/>
</dbReference>
<proteinExistence type="predicted"/>
<dbReference type="Proteomes" id="UP000010792">
    <property type="component" value="Chromosome"/>
</dbReference>
<accession>L0NDH8</accession>